<name>W2RQW8_CYPE1</name>
<dbReference type="HOGENOM" id="CLU_000288_138_0_1"/>
<dbReference type="eggNOG" id="ENOG502RJQ2">
    <property type="taxonomic scope" value="Eukaryota"/>
</dbReference>
<feature type="domain" description="Heterokaryon incompatibility" evidence="2">
    <location>
        <begin position="23"/>
        <end position="163"/>
    </location>
</feature>
<dbReference type="STRING" id="1220924.W2RQW8"/>
<reference evidence="3 4" key="1">
    <citation type="submission" date="2013-03" db="EMBL/GenBank/DDBJ databases">
        <title>The Genome Sequence of Phialophora europaea CBS 101466.</title>
        <authorList>
            <consortium name="The Broad Institute Genomics Platform"/>
            <person name="Cuomo C."/>
            <person name="de Hoog S."/>
            <person name="Gorbushina A."/>
            <person name="Walker B."/>
            <person name="Young S.K."/>
            <person name="Zeng Q."/>
            <person name="Gargeya S."/>
            <person name="Fitzgerald M."/>
            <person name="Haas B."/>
            <person name="Abouelleil A."/>
            <person name="Allen A.W."/>
            <person name="Alvarado L."/>
            <person name="Arachchi H.M."/>
            <person name="Berlin A.M."/>
            <person name="Chapman S.B."/>
            <person name="Gainer-Dewar J."/>
            <person name="Goldberg J."/>
            <person name="Griggs A."/>
            <person name="Gujja S."/>
            <person name="Hansen M."/>
            <person name="Howarth C."/>
            <person name="Imamovic A."/>
            <person name="Ireland A."/>
            <person name="Larimer J."/>
            <person name="McCowan C."/>
            <person name="Murphy C."/>
            <person name="Pearson M."/>
            <person name="Poon T.W."/>
            <person name="Priest M."/>
            <person name="Roberts A."/>
            <person name="Saif S."/>
            <person name="Shea T."/>
            <person name="Sisk P."/>
            <person name="Sykes S."/>
            <person name="Wortman J."/>
            <person name="Nusbaum C."/>
            <person name="Birren B."/>
        </authorList>
    </citation>
    <scope>NUCLEOTIDE SEQUENCE [LARGE SCALE GENOMIC DNA]</scope>
    <source>
        <strain evidence="3 4">CBS 101466</strain>
    </source>
</reference>
<dbReference type="VEuPathDB" id="FungiDB:HMPREF1541_06927"/>
<sequence length="492" mass="56864">MRLIDTRTLELADFGNHLPSAQYAILSHRWGDNEVTYRQYMALDKSLLRAQTPRAYSSGLDKILWGCHMARRNNLRYFWIDTCCINKNNEDDQTELSASVMSMWKWYHEAAICYIFLATITLSAAEVERDPNAFMEWHHSKDSEDRDYGRPAEYFRRGWTLQELLAPRRAIFFNATWSFIGSRLQLVDQIYNATNIAKQYINSNEGIRLASIAARLSWAGGRETTREEDRVYSLIGLFDINMDIRYGEGYERAFYRLQKEIVENDPSEDIFAWTSDKLAKSGLLAPDIDCFANSGDIDRIWTQDKEPHQLTSKGLRLHITARLWEMARESAQANNHPHPTVVLPLAAGRRNKQTKEVEVVTIMLVCMNYRESPTRMFVREHCDRLGFEASTAAAATSLSASSTRDSKRRSQLMKADEYISIFVRQEYSFNPAHRKKTMELMRQRFGSFGREFKAYVYEGRYTTPEAVPEGRVVNGGSLRRPRSPSPHIGYAM</sequence>
<dbReference type="Proteomes" id="UP000030752">
    <property type="component" value="Unassembled WGS sequence"/>
</dbReference>
<gene>
    <name evidence="3" type="ORF">HMPREF1541_06927</name>
</gene>
<evidence type="ECO:0000313" key="3">
    <source>
        <dbReference type="EMBL" id="ETN38886.1"/>
    </source>
</evidence>
<evidence type="ECO:0000313" key="4">
    <source>
        <dbReference type="Proteomes" id="UP000030752"/>
    </source>
</evidence>
<dbReference type="PANTHER" id="PTHR10622:SF10">
    <property type="entry name" value="HET DOMAIN-CONTAINING PROTEIN"/>
    <property type="match status" value="1"/>
</dbReference>
<dbReference type="PANTHER" id="PTHR10622">
    <property type="entry name" value="HET DOMAIN-CONTAINING PROTEIN"/>
    <property type="match status" value="1"/>
</dbReference>
<dbReference type="RefSeq" id="XP_008719475.1">
    <property type="nucleotide sequence ID" value="XM_008721253.1"/>
</dbReference>
<organism evidence="3 4">
    <name type="scientific">Cyphellophora europaea (strain CBS 101466)</name>
    <name type="common">Phialophora europaea</name>
    <dbReference type="NCBI Taxonomy" id="1220924"/>
    <lineage>
        <taxon>Eukaryota</taxon>
        <taxon>Fungi</taxon>
        <taxon>Dikarya</taxon>
        <taxon>Ascomycota</taxon>
        <taxon>Pezizomycotina</taxon>
        <taxon>Eurotiomycetes</taxon>
        <taxon>Chaetothyriomycetidae</taxon>
        <taxon>Chaetothyriales</taxon>
        <taxon>Cyphellophoraceae</taxon>
        <taxon>Cyphellophora</taxon>
    </lineage>
</organism>
<feature type="region of interest" description="Disordered" evidence="1">
    <location>
        <begin position="472"/>
        <end position="492"/>
    </location>
</feature>
<evidence type="ECO:0000256" key="1">
    <source>
        <dbReference type="SAM" id="MobiDB-lite"/>
    </source>
</evidence>
<keyword evidence="4" id="KW-1185">Reference proteome</keyword>
<dbReference type="InterPro" id="IPR010730">
    <property type="entry name" value="HET"/>
</dbReference>
<dbReference type="Pfam" id="PF06985">
    <property type="entry name" value="HET"/>
    <property type="match status" value="1"/>
</dbReference>
<accession>W2RQW8</accession>
<proteinExistence type="predicted"/>
<evidence type="ECO:0000259" key="2">
    <source>
        <dbReference type="Pfam" id="PF06985"/>
    </source>
</evidence>
<dbReference type="InParanoid" id="W2RQW8"/>
<dbReference type="EMBL" id="KB822722">
    <property type="protein sequence ID" value="ETN38886.1"/>
    <property type="molecule type" value="Genomic_DNA"/>
</dbReference>
<dbReference type="OrthoDB" id="674604at2759"/>
<dbReference type="GeneID" id="19974266"/>
<dbReference type="AlphaFoldDB" id="W2RQW8"/>
<protein>
    <recommendedName>
        <fullName evidence="2">Heterokaryon incompatibility domain-containing protein</fullName>
    </recommendedName>
</protein>